<name>A0A3P6RGC9_CYLGO</name>
<organism evidence="2 3">
    <name type="scientific">Cylicostephanus goldi</name>
    <name type="common">Nematode worm</name>
    <dbReference type="NCBI Taxonomy" id="71465"/>
    <lineage>
        <taxon>Eukaryota</taxon>
        <taxon>Metazoa</taxon>
        <taxon>Ecdysozoa</taxon>
        <taxon>Nematoda</taxon>
        <taxon>Chromadorea</taxon>
        <taxon>Rhabditida</taxon>
        <taxon>Rhabditina</taxon>
        <taxon>Rhabditomorpha</taxon>
        <taxon>Strongyloidea</taxon>
        <taxon>Strongylidae</taxon>
        <taxon>Cylicostephanus</taxon>
    </lineage>
</organism>
<gene>
    <name evidence="2" type="ORF">CGOC_LOCUS2782</name>
</gene>
<dbReference type="AlphaFoldDB" id="A0A3P6RGC9"/>
<protein>
    <submittedName>
        <fullName evidence="2">Uncharacterized protein</fullName>
    </submittedName>
</protein>
<feature type="region of interest" description="Disordered" evidence="1">
    <location>
        <begin position="1"/>
        <end position="23"/>
    </location>
</feature>
<accession>A0A3P6RGC9</accession>
<reference evidence="2 3" key="1">
    <citation type="submission" date="2018-11" db="EMBL/GenBank/DDBJ databases">
        <authorList>
            <consortium name="Pathogen Informatics"/>
        </authorList>
    </citation>
    <scope>NUCLEOTIDE SEQUENCE [LARGE SCALE GENOMIC DNA]</scope>
</reference>
<dbReference type="OrthoDB" id="5831858at2759"/>
<keyword evidence="3" id="KW-1185">Reference proteome</keyword>
<dbReference type="Proteomes" id="UP000271889">
    <property type="component" value="Unassembled WGS sequence"/>
</dbReference>
<evidence type="ECO:0000313" key="2">
    <source>
        <dbReference type="EMBL" id="VDK53770.1"/>
    </source>
</evidence>
<evidence type="ECO:0000313" key="3">
    <source>
        <dbReference type="Proteomes" id="UP000271889"/>
    </source>
</evidence>
<evidence type="ECO:0000256" key="1">
    <source>
        <dbReference type="SAM" id="MobiDB-lite"/>
    </source>
</evidence>
<dbReference type="EMBL" id="UYRV01006555">
    <property type="protein sequence ID" value="VDK53770.1"/>
    <property type="molecule type" value="Genomic_DNA"/>
</dbReference>
<proteinExistence type="predicted"/>
<feature type="region of interest" description="Disordered" evidence="1">
    <location>
        <begin position="89"/>
        <end position="117"/>
    </location>
</feature>
<sequence length="117" mass="13428">MESEKKAKEQTHGSFDPRIRETEPLFQMVEADWSQLRKVSNTKDKDVKPVTFVGHGFPKVKDSEAGKAEVEASYREASDSEWDAYQALKQKSEPSPEKRNNPSKSDLYSRRPKRAQV</sequence>
<feature type="compositionally biased region" description="Basic and acidic residues" evidence="1">
    <location>
        <begin position="90"/>
        <end position="100"/>
    </location>
</feature>